<dbReference type="Proteomes" id="UP000440578">
    <property type="component" value="Unassembled WGS sequence"/>
</dbReference>
<reference evidence="3 4" key="1">
    <citation type="submission" date="2019-07" db="EMBL/GenBank/DDBJ databases">
        <title>Draft genome assembly of a fouling barnacle, Amphibalanus amphitrite (Darwin, 1854): The first reference genome for Thecostraca.</title>
        <authorList>
            <person name="Kim W."/>
        </authorList>
    </citation>
    <scope>NUCLEOTIDE SEQUENCE [LARGE SCALE GENOMIC DNA]</scope>
    <source>
        <strain evidence="3">SNU_AA5</strain>
        <tissue evidence="3">Soma without cirri and trophi</tissue>
    </source>
</reference>
<gene>
    <name evidence="3" type="primary">wscd2_2</name>
    <name evidence="3" type="ORF">FJT64_002569</name>
</gene>
<accession>A0A6A4WCT8</accession>
<dbReference type="OrthoDB" id="6351622at2759"/>
<dbReference type="SUPFAM" id="SSF52540">
    <property type="entry name" value="P-loop containing nucleoside triphosphate hydrolases"/>
    <property type="match status" value="1"/>
</dbReference>
<evidence type="ECO:0000259" key="2">
    <source>
        <dbReference type="Pfam" id="PF00685"/>
    </source>
</evidence>
<evidence type="ECO:0000313" key="3">
    <source>
        <dbReference type="EMBL" id="KAF0305517.1"/>
    </source>
</evidence>
<dbReference type="AlphaFoldDB" id="A0A6A4WCT8"/>
<dbReference type="PROSITE" id="PS51257">
    <property type="entry name" value="PROKAR_LIPOPROTEIN"/>
    <property type="match status" value="1"/>
</dbReference>
<comment type="caution">
    <text evidence="3">The sequence shown here is derived from an EMBL/GenBank/DDBJ whole genome shotgun (WGS) entry which is preliminary data.</text>
</comment>
<keyword evidence="4" id="KW-1185">Reference proteome</keyword>
<dbReference type="Pfam" id="PF00685">
    <property type="entry name" value="Sulfotransfer_1"/>
    <property type="match status" value="1"/>
</dbReference>
<dbReference type="EMBL" id="VIIS01000747">
    <property type="protein sequence ID" value="KAF0305517.1"/>
    <property type="molecule type" value="Genomic_DNA"/>
</dbReference>
<dbReference type="InterPro" id="IPR027417">
    <property type="entry name" value="P-loop_NTPase"/>
</dbReference>
<dbReference type="PANTHER" id="PTHR45964">
    <property type="entry name" value="WSCD FAMILY MEMBER CG9164"/>
    <property type="match status" value="1"/>
</dbReference>
<feature type="domain" description="Sulfotransferase" evidence="2">
    <location>
        <begin position="89"/>
        <end position="298"/>
    </location>
</feature>
<proteinExistence type="inferred from homology"/>
<dbReference type="Gene3D" id="3.40.50.300">
    <property type="entry name" value="P-loop containing nucleotide triphosphate hydrolases"/>
    <property type="match status" value="1"/>
</dbReference>
<dbReference type="PANTHER" id="PTHR45964:SF5">
    <property type="entry name" value="WSCD FAMILY MEMBER CG9164"/>
    <property type="match status" value="1"/>
</dbReference>
<protein>
    <submittedName>
        <fullName evidence="3">WSC domain-containing protein 2</fullName>
    </submittedName>
</protein>
<comment type="similarity">
    <text evidence="1">Belongs to the WSCD family.</text>
</comment>
<organism evidence="3 4">
    <name type="scientific">Amphibalanus amphitrite</name>
    <name type="common">Striped barnacle</name>
    <name type="synonym">Balanus amphitrite</name>
    <dbReference type="NCBI Taxonomy" id="1232801"/>
    <lineage>
        <taxon>Eukaryota</taxon>
        <taxon>Metazoa</taxon>
        <taxon>Ecdysozoa</taxon>
        <taxon>Arthropoda</taxon>
        <taxon>Crustacea</taxon>
        <taxon>Multicrustacea</taxon>
        <taxon>Cirripedia</taxon>
        <taxon>Thoracica</taxon>
        <taxon>Thoracicalcarea</taxon>
        <taxon>Balanomorpha</taxon>
        <taxon>Balanoidea</taxon>
        <taxon>Balanidae</taxon>
        <taxon>Amphibalaninae</taxon>
        <taxon>Amphibalanus</taxon>
    </lineage>
</organism>
<dbReference type="GO" id="GO:0008146">
    <property type="term" value="F:sulfotransferase activity"/>
    <property type="evidence" value="ECO:0007669"/>
    <property type="project" value="InterPro"/>
</dbReference>
<name>A0A6A4WCT8_AMPAM</name>
<dbReference type="InterPro" id="IPR000863">
    <property type="entry name" value="Sulfotransferase_dom"/>
</dbReference>
<evidence type="ECO:0000256" key="1">
    <source>
        <dbReference type="ARBA" id="ARBA00010236"/>
    </source>
</evidence>
<dbReference type="InterPro" id="IPR051589">
    <property type="entry name" value="Sialate-O-sulfotransferase"/>
</dbReference>
<sequence>MRPWPGSPRAPAAVAAGLCGCCLLLLAGTRLPLRPVPVGVPPLEDSGRVLGRPVTELWSASRPEQAWFTDDQCRPLVSRFTRDHSLPLVYLASFPRSGNTWTRYLLEASTGLITGGSSMPNYRQYKAHAFTERLSDENLWKYVNRQGMMVRLGYLGGSIPWSVGATIVTKTHAWPEPFTEQETAIVNKTSHKFSPFPKNVTRRAILIIRDPFKSFISLKKYGKTKSVLNEEDMSELFTGAAWEKFAVAYGRIWLEMNARWIANTEQLHVVTYERLAQDTMAELRSMLQFLDVQPDRRRLQCLAGALDGRAHNHRHGVVPDEQTYPLPVRSKVWLNIHQLNWLLRQRGFPGLPLERYSFADEFGDLMEA</sequence>
<evidence type="ECO:0000313" key="4">
    <source>
        <dbReference type="Proteomes" id="UP000440578"/>
    </source>
</evidence>